<feature type="binding site" evidence="3">
    <location>
        <position position="59"/>
    </location>
    <ligand>
        <name>Mg(2+)</name>
        <dbReference type="ChEBI" id="CHEBI:18420"/>
        <label>1</label>
    </ligand>
</feature>
<evidence type="ECO:0000256" key="3">
    <source>
        <dbReference type="PIRSR" id="PIRSR605502-1"/>
    </source>
</evidence>
<comment type="caution">
    <text evidence="4">The sequence shown here is derived from an EMBL/GenBank/DDBJ whole genome shotgun (WGS) entry which is preliminary data.</text>
</comment>
<feature type="binding site" evidence="3">
    <location>
        <position position="249"/>
    </location>
    <ligand>
        <name>Mg(2+)</name>
        <dbReference type="ChEBI" id="CHEBI:18420"/>
        <label>1</label>
    </ligand>
</feature>
<dbReference type="PANTHER" id="PTHR16222:SF24">
    <property type="entry name" value="ADP-RIBOSYLHYDROLASE ARH3"/>
    <property type="match status" value="1"/>
</dbReference>
<gene>
    <name evidence="4" type="ORF">CYJ19_00255</name>
</gene>
<dbReference type="Pfam" id="PF03747">
    <property type="entry name" value="ADP_ribosyl_GH"/>
    <property type="match status" value="1"/>
</dbReference>
<feature type="binding site" evidence="3">
    <location>
        <position position="248"/>
    </location>
    <ligand>
        <name>Mg(2+)</name>
        <dbReference type="ChEBI" id="CHEBI:18420"/>
        <label>1</label>
    </ligand>
</feature>
<organism evidence="4 5">
    <name type="scientific">Winkia neuii</name>
    <dbReference type="NCBI Taxonomy" id="33007"/>
    <lineage>
        <taxon>Bacteria</taxon>
        <taxon>Bacillati</taxon>
        <taxon>Actinomycetota</taxon>
        <taxon>Actinomycetes</taxon>
        <taxon>Actinomycetales</taxon>
        <taxon>Actinomycetaceae</taxon>
        <taxon>Winkia</taxon>
    </lineage>
</organism>
<keyword evidence="5" id="KW-1185">Reference proteome</keyword>
<evidence type="ECO:0000313" key="5">
    <source>
        <dbReference type="Proteomes" id="UP000235122"/>
    </source>
</evidence>
<feature type="binding site" evidence="3">
    <location>
        <position position="246"/>
    </location>
    <ligand>
        <name>Mg(2+)</name>
        <dbReference type="ChEBI" id="CHEBI:18420"/>
        <label>1</label>
    </ligand>
</feature>
<dbReference type="GO" id="GO:0046872">
    <property type="term" value="F:metal ion binding"/>
    <property type="evidence" value="ECO:0007669"/>
    <property type="project" value="UniProtKB-KW"/>
</dbReference>
<dbReference type="GeneID" id="35866036"/>
<dbReference type="RefSeq" id="WP_024330852.1">
    <property type="nucleotide sequence ID" value="NZ_JASOXK010000011.1"/>
</dbReference>
<dbReference type="GO" id="GO:0016787">
    <property type="term" value="F:hydrolase activity"/>
    <property type="evidence" value="ECO:0007669"/>
    <property type="project" value="UniProtKB-KW"/>
</dbReference>
<keyword evidence="3" id="KW-0479">Metal-binding</keyword>
<comment type="cofactor">
    <cofactor evidence="3">
        <name>Mg(2+)</name>
        <dbReference type="ChEBI" id="CHEBI:18420"/>
    </cofactor>
    <text evidence="3">Binds 2 magnesium ions per subunit.</text>
</comment>
<evidence type="ECO:0000256" key="1">
    <source>
        <dbReference type="ARBA" id="ARBA00010702"/>
    </source>
</evidence>
<protein>
    <submittedName>
        <fullName evidence="4">ADP-ribosylglycohydrolase family protein</fullName>
    </submittedName>
</protein>
<dbReference type="InterPro" id="IPR005502">
    <property type="entry name" value="Ribosyl_crysJ1"/>
</dbReference>
<dbReference type="SUPFAM" id="SSF101478">
    <property type="entry name" value="ADP-ribosylglycohydrolase"/>
    <property type="match status" value="1"/>
</dbReference>
<dbReference type="PANTHER" id="PTHR16222">
    <property type="entry name" value="ADP-RIBOSYLGLYCOHYDROLASE"/>
    <property type="match status" value="1"/>
</dbReference>
<feature type="binding site" evidence="3">
    <location>
        <position position="58"/>
    </location>
    <ligand>
        <name>Mg(2+)</name>
        <dbReference type="ChEBI" id="CHEBI:18420"/>
        <label>1</label>
    </ligand>
</feature>
<dbReference type="AlphaFoldDB" id="A0A2I1IPM8"/>
<dbReference type="InterPro" id="IPR036705">
    <property type="entry name" value="Ribosyl_crysJ1_sf"/>
</dbReference>
<dbReference type="InterPro" id="IPR050792">
    <property type="entry name" value="ADP-ribosylglycohydrolase"/>
</dbReference>
<reference evidence="4 5" key="1">
    <citation type="submission" date="2017-12" db="EMBL/GenBank/DDBJ databases">
        <title>Phylogenetic diversity of female urinary microbiome.</title>
        <authorList>
            <person name="Thomas-White K."/>
            <person name="Wolfe A.J."/>
        </authorList>
    </citation>
    <scope>NUCLEOTIDE SEQUENCE [LARGE SCALE GENOMIC DNA]</scope>
    <source>
        <strain evidence="4 5">UMB0402</strain>
    </source>
</reference>
<name>A0A2I1IPM8_9ACTO</name>
<feature type="binding site" evidence="3">
    <location>
        <position position="60"/>
    </location>
    <ligand>
        <name>Mg(2+)</name>
        <dbReference type="ChEBI" id="CHEBI:18420"/>
        <label>1</label>
    </ligand>
</feature>
<dbReference type="Proteomes" id="UP000235122">
    <property type="component" value="Unassembled WGS sequence"/>
</dbReference>
<dbReference type="Gene3D" id="1.10.4080.10">
    <property type="entry name" value="ADP-ribosylation/Crystallin J1"/>
    <property type="match status" value="1"/>
</dbReference>
<keyword evidence="2 4" id="KW-0378">Hydrolase</keyword>
<dbReference type="EMBL" id="PKKO01000001">
    <property type="protein sequence ID" value="PKY73064.1"/>
    <property type="molecule type" value="Genomic_DNA"/>
</dbReference>
<evidence type="ECO:0000256" key="2">
    <source>
        <dbReference type="ARBA" id="ARBA00022801"/>
    </source>
</evidence>
<accession>A0A2I1IPM8</accession>
<dbReference type="STRING" id="33007.HMPREF3198_00667"/>
<keyword evidence="3" id="KW-0460">Magnesium</keyword>
<sequence length="310" mass="32821">MDEAVISRGQGALLGQLVGDAFGAQMEFMTPKEVKDRFAGNRLMGPSAIHGTIAGQLTDDSEMALSLAHSIVDSGEYCAAAAFSAYQEWGHSQPFSMGMATRSALAGAPSNETQANGALMRISPLGVYGWHAPLHKVGTWAATDAALTHPNAITRASNCLYAMAIALGVRGHNAQSIYRSALSWAQEMRVPEPVAAALRRAHNRMPEDFMTHQGWVLIALQNAFYQLLHASSGEDAIRTSVLQGGDTDTNAAIAGALVGAAGASFPPSWVQVVLEAEPDQASAHPRPVRLWGANVLVLAEQLVRAGEKVK</sequence>
<comment type="similarity">
    <text evidence="1">Belongs to the ADP-ribosylglycohydrolase family.</text>
</comment>
<proteinExistence type="inferred from homology"/>
<evidence type="ECO:0000313" key="4">
    <source>
        <dbReference type="EMBL" id="PKY73064.1"/>
    </source>
</evidence>